<evidence type="ECO:0000256" key="1">
    <source>
        <dbReference type="ARBA" id="ARBA00023125"/>
    </source>
</evidence>
<dbReference type="Proteomes" id="UP000018412">
    <property type="component" value="Unassembled WGS sequence"/>
</dbReference>
<evidence type="ECO:0000256" key="2">
    <source>
        <dbReference type="PROSITE-ProRule" id="PRU01248"/>
    </source>
</evidence>
<dbReference type="GO" id="GO:0015074">
    <property type="term" value="P:DNA integration"/>
    <property type="evidence" value="ECO:0007669"/>
    <property type="project" value="InterPro"/>
</dbReference>
<protein>
    <submittedName>
        <fullName evidence="5">Recombinase XerD</fullName>
    </submittedName>
</protein>
<name>A0A829LWW5_LIMFE</name>
<dbReference type="Gene3D" id="1.10.150.130">
    <property type="match status" value="1"/>
</dbReference>
<feature type="transmembrane region" description="Helical" evidence="3">
    <location>
        <begin position="7"/>
        <end position="28"/>
    </location>
</feature>
<reference evidence="6" key="1">
    <citation type="submission" date="2013-10" db="EMBL/GenBank/DDBJ databases">
        <title>Draft genome sequence of Lactobacillus fermentum NB-22.</title>
        <authorList>
            <person name="Chaplin A.V."/>
            <person name="Shkoporov A.N."/>
            <person name="Khokhlova E.V."/>
            <person name="Efimov B.A."/>
            <person name="Kafarskaia L.I."/>
        </authorList>
    </citation>
    <scope>NUCLEOTIDE SEQUENCE [LARGE SCALE GENOMIC DNA]</scope>
    <source>
        <strain evidence="6">NB-22</strain>
    </source>
</reference>
<dbReference type="Pfam" id="PF13495">
    <property type="entry name" value="Phage_int_SAM_4"/>
    <property type="match status" value="1"/>
</dbReference>
<dbReference type="GO" id="GO:0003677">
    <property type="term" value="F:DNA binding"/>
    <property type="evidence" value="ECO:0007669"/>
    <property type="project" value="UniProtKB-UniRule"/>
</dbReference>
<keyword evidence="3" id="KW-1133">Transmembrane helix</keyword>
<evidence type="ECO:0000256" key="3">
    <source>
        <dbReference type="SAM" id="Phobius"/>
    </source>
</evidence>
<keyword evidence="3" id="KW-0472">Membrane</keyword>
<reference evidence="5 6" key="2">
    <citation type="journal article" date="2015" name="Genome Announc.">
        <title>Draft Genome Sequence of Lactobacillus fermentum NB-22.</title>
        <authorList>
            <person name="Chaplin A.V."/>
            <person name="Shkoporov A.N."/>
            <person name="Efimov B.A."/>
            <person name="Pikina A.P."/>
            <person name="Borisova O.Y."/>
            <person name="Gladko I.A."/>
            <person name="Postnikova E.A."/>
            <person name="Lordkipanidze A.E."/>
            <person name="Kafarskaia L.I."/>
        </authorList>
    </citation>
    <scope>NUCLEOTIDE SEQUENCE [LARGE SCALE GENOMIC DNA]</scope>
    <source>
        <strain evidence="5 6">NB-22</strain>
    </source>
</reference>
<keyword evidence="1 2" id="KW-0238">DNA-binding</keyword>
<dbReference type="InterPro" id="IPR011010">
    <property type="entry name" value="DNA_brk_join_enz"/>
</dbReference>
<dbReference type="EMBL" id="AYHA01000122">
    <property type="protein sequence ID" value="ESS01087.1"/>
    <property type="molecule type" value="Genomic_DNA"/>
</dbReference>
<feature type="transmembrane region" description="Helical" evidence="3">
    <location>
        <begin position="48"/>
        <end position="67"/>
    </location>
</feature>
<evidence type="ECO:0000313" key="6">
    <source>
        <dbReference type="Proteomes" id="UP000018412"/>
    </source>
</evidence>
<dbReference type="InterPro" id="IPR044068">
    <property type="entry name" value="CB"/>
</dbReference>
<feature type="domain" description="Core-binding (CB)" evidence="4">
    <location>
        <begin position="30"/>
        <end position="121"/>
    </location>
</feature>
<evidence type="ECO:0000313" key="5">
    <source>
        <dbReference type="EMBL" id="ESS01087.1"/>
    </source>
</evidence>
<dbReference type="InterPro" id="IPR004107">
    <property type="entry name" value="Integrase_SAM-like_N"/>
</dbReference>
<dbReference type="PROSITE" id="PS51900">
    <property type="entry name" value="CB"/>
    <property type="match status" value="1"/>
</dbReference>
<gene>
    <name evidence="5" type="ORF">NB22_06900</name>
</gene>
<keyword evidence="3" id="KW-0812">Transmembrane</keyword>
<comment type="caution">
    <text evidence="5">The sequence shown here is derived from an EMBL/GenBank/DDBJ whole genome shotgun (WGS) entry which is preliminary data.</text>
</comment>
<evidence type="ECO:0000259" key="4">
    <source>
        <dbReference type="PROSITE" id="PS51900"/>
    </source>
</evidence>
<organism evidence="5 6">
    <name type="scientific">Limosilactobacillus fermentum NB-22</name>
    <dbReference type="NCBI Taxonomy" id="1408443"/>
    <lineage>
        <taxon>Bacteria</taxon>
        <taxon>Bacillati</taxon>
        <taxon>Bacillota</taxon>
        <taxon>Bacilli</taxon>
        <taxon>Lactobacillales</taxon>
        <taxon>Lactobacillaceae</taxon>
        <taxon>Limosilactobacillus</taxon>
    </lineage>
</organism>
<proteinExistence type="predicted"/>
<dbReference type="InterPro" id="IPR010998">
    <property type="entry name" value="Integrase_recombinase_N"/>
</dbReference>
<accession>A0A829LWW5</accession>
<sequence length="313" mass="35902">MAGRVRVLAICLSGCIFIVNICLLGGVLMADHYPYQQPFENFLIQQGLAPLTVATYATSLTSFFDFLRANRPAFAHDPQVDAVTETDVRAFFNYLKDDRTATLATTNKILSHLNRYFRYLFTHQLIHGYPTLTLHGALPRPAVKVSPKWVNQLDQLLESDQLHFYTRLTLFLSAKGYTVGEFLAPDFGQQLRRLSPTTKAEKNFLVAFNVFHQPLADLQGCTDPFLKTRLNHNQPRLTNAGLHKYLKADESLTNFSLAPRNLHQGYVLNQLRLHRDWSDQQLMEVLRIDPASLLYYRRLLFNQDRAEQSAEKD</sequence>
<dbReference type="AlphaFoldDB" id="A0A829LWW5"/>
<dbReference type="SUPFAM" id="SSF56349">
    <property type="entry name" value="DNA breaking-rejoining enzymes"/>
    <property type="match status" value="1"/>
</dbReference>